<dbReference type="GO" id="GO:0004722">
    <property type="term" value="F:protein serine/threonine phosphatase activity"/>
    <property type="evidence" value="ECO:0007669"/>
    <property type="project" value="UniProtKB-EC"/>
</dbReference>
<dbReference type="SMART" id="SM00331">
    <property type="entry name" value="PP2C_SIG"/>
    <property type="match status" value="1"/>
</dbReference>
<dbReference type="InterPro" id="IPR001932">
    <property type="entry name" value="PPM-type_phosphatase-like_dom"/>
</dbReference>
<comment type="caution">
    <text evidence="10">The sequence shown here is derived from an EMBL/GenBank/DDBJ whole genome shotgun (WGS) entry which is preliminary data.</text>
</comment>
<name>J7TMS7_STRSL</name>
<dbReference type="EC" id="3.1.3.16" evidence="2"/>
<gene>
    <name evidence="10" type="ORF">RSSL_00509</name>
</gene>
<dbReference type="CDD" id="cd00143">
    <property type="entry name" value="PP2Cc"/>
    <property type="match status" value="1"/>
</dbReference>
<dbReference type="Proteomes" id="UP000006983">
    <property type="component" value="Unassembled WGS sequence"/>
</dbReference>
<keyword evidence="5" id="KW-0904">Protein phosphatase</keyword>
<proteinExistence type="predicted"/>
<dbReference type="NCBIfam" id="NF033484">
    <property type="entry name" value="Stp1_PP2C_phos"/>
    <property type="match status" value="1"/>
</dbReference>
<reference evidence="10 11" key="1">
    <citation type="journal article" date="2012" name="J. Bacteriol.">
        <title>Genome Sequence of the Lantibiotic Bacteriocin Producer Streptococcus salivarius Strain K12.</title>
        <authorList>
            <person name="Barretto C."/>
            <person name="Alvarez-Martin P."/>
            <person name="Foata F."/>
            <person name="Renault P."/>
            <person name="Berger B."/>
        </authorList>
    </citation>
    <scope>NUCLEOTIDE SEQUENCE [LARGE SCALE GENOMIC DNA]</scope>
    <source>
        <strain evidence="10 11">K12</strain>
    </source>
</reference>
<evidence type="ECO:0000256" key="4">
    <source>
        <dbReference type="ARBA" id="ARBA00022801"/>
    </source>
</evidence>
<accession>J7TMS7</accession>
<evidence type="ECO:0000256" key="8">
    <source>
        <dbReference type="ARBA" id="ARBA00048336"/>
    </source>
</evidence>
<comment type="catalytic activity">
    <reaction evidence="7">
        <text>O-phospho-L-seryl-[protein] + H2O = L-seryl-[protein] + phosphate</text>
        <dbReference type="Rhea" id="RHEA:20629"/>
        <dbReference type="Rhea" id="RHEA-COMP:9863"/>
        <dbReference type="Rhea" id="RHEA-COMP:11604"/>
        <dbReference type="ChEBI" id="CHEBI:15377"/>
        <dbReference type="ChEBI" id="CHEBI:29999"/>
        <dbReference type="ChEBI" id="CHEBI:43474"/>
        <dbReference type="ChEBI" id="CHEBI:83421"/>
        <dbReference type="EC" id="3.1.3.16"/>
    </reaction>
</comment>
<protein>
    <recommendedName>
        <fullName evidence="2">protein-serine/threonine phosphatase</fullName>
        <ecNumber evidence="2">3.1.3.16</ecNumber>
    </recommendedName>
</protein>
<dbReference type="PROSITE" id="PS51746">
    <property type="entry name" value="PPM_2"/>
    <property type="match status" value="1"/>
</dbReference>
<keyword evidence="3" id="KW-0479">Metal-binding</keyword>
<evidence type="ECO:0000256" key="7">
    <source>
        <dbReference type="ARBA" id="ARBA00047761"/>
    </source>
</evidence>
<keyword evidence="6" id="KW-0464">Manganese</keyword>
<dbReference type="FunFam" id="3.60.40.10:FF:000002">
    <property type="entry name" value="Serine/threonine phosphatase stp"/>
    <property type="match status" value="1"/>
</dbReference>
<evidence type="ECO:0000256" key="6">
    <source>
        <dbReference type="ARBA" id="ARBA00023211"/>
    </source>
</evidence>
<evidence type="ECO:0000313" key="11">
    <source>
        <dbReference type="Proteomes" id="UP000006983"/>
    </source>
</evidence>
<dbReference type="InterPro" id="IPR036457">
    <property type="entry name" value="PPM-type-like_dom_sf"/>
</dbReference>
<evidence type="ECO:0000256" key="2">
    <source>
        <dbReference type="ARBA" id="ARBA00013081"/>
    </source>
</evidence>
<dbReference type="Gene3D" id="3.60.40.10">
    <property type="entry name" value="PPM-type phosphatase domain"/>
    <property type="match status" value="1"/>
</dbReference>
<evidence type="ECO:0000256" key="1">
    <source>
        <dbReference type="ARBA" id="ARBA00001936"/>
    </source>
</evidence>
<dbReference type="InterPro" id="IPR015655">
    <property type="entry name" value="PP2C"/>
</dbReference>
<keyword evidence="4 10" id="KW-0378">Hydrolase</keyword>
<keyword evidence="11" id="KW-1185">Reference proteome</keyword>
<evidence type="ECO:0000256" key="3">
    <source>
        <dbReference type="ARBA" id="ARBA00022723"/>
    </source>
</evidence>
<dbReference type="Pfam" id="PF13672">
    <property type="entry name" value="PP2C_2"/>
    <property type="match status" value="1"/>
</dbReference>
<feature type="domain" description="PPM-type phosphatase" evidence="9">
    <location>
        <begin position="29"/>
        <end position="267"/>
    </location>
</feature>
<comment type="cofactor">
    <cofactor evidence="1">
        <name>Mn(2+)</name>
        <dbReference type="ChEBI" id="CHEBI:29035"/>
    </cofactor>
</comment>
<evidence type="ECO:0000256" key="5">
    <source>
        <dbReference type="ARBA" id="ARBA00022912"/>
    </source>
</evidence>
<dbReference type="PANTHER" id="PTHR47992">
    <property type="entry name" value="PROTEIN PHOSPHATASE"/>
    <property type="match status" value="1"/>
</dbReference>
<comment type="catalytic activity">
    <reaction evidence="8">
        <text>O-phospho-L-threonyl-[protein] + H2O = L-threonyl-[protein] + phosphate</text>
        <dbReference type="Rhea" id="RHEA:47004"/>
        <dbReference type="Rhea" id="RHEA-COMP:11060"/>
        <dbReference type="Rhea" id="RHEA-COMP:11605"/>
        <dbReference type="ChEBI" id="CHEBI:15377"/>
        <dbReference type="ChEBI" id="CHEBI:30013"/>
        <dbReference type="ChEBI" id="CHEBI:43474"/>
        <dbReference type="ChEBI" id="CHEBI:61977"/>
        <dbReference type="EC" id="3.1.3.16"/>
    </reaction>
</comment>
<dbReference type="SUPFAM" id="SSF81606">
    <property type="entry name" value="PP2C-like"/>
    <property type="match status" value="1"/>
</dbReference>
<evidence type="ECO:0000313" key="10">
    <source>
        <dbReference type="EMBL" id="EJO15414.1"/>
    </source>
</evidence>
<dbReference type="AlphaFoldDB" id="J7TMS7"/>
<dbReference type="EMBL" id="ALIF01000006">
    <property type="protein sequence ID" value="EJO15414.1"/>
    <property type="molecule type" value="Genomic_DNA"/>
</dbReference>
<dbReference type="GO" id="GO:0046872">
    <property type="term" value="F:metal ion binding"/>
    <property type="evidence" value="ECO:0007669"/>
    <property type="project" value="UniProtKB-KW"/>
</dbReference>
<sequence>MVFSSHSCVKKLRVTEEEMLTQVRKKTMEISLLTDIGQKRSNNQDFVNKFVNQAGVTLVVVADGMGGHRAGNIASEMSVTDLGRDWINTDFRELSQIRDWMIAAIDAENRKIYELGQNEEYKGMGTTIEVLAFVDNAVIFAHVGDSRIALIRNGEYKQLTNDHSLVNALIKAGQLTEEEAAVHPQRNIITQSIGQAAPIEADLGVQQLEPGDYILANSDGLTNMISVEQIVHIVNSPGFVEEKTSRLVAAANEAGGLDNITVALIKVESEEG</sequence>
<dbReference type="SMART" id="SM00332">
    <property type="entry name" value="PP2Cc"/>
    <property type="match status" value="1"/>
</dbReference>
<dbReference type="PATRIC" id="fig|1200793.3.peg.1405"/>
<organism evidence="10 11">
    <name type="scientific">Streptococcus salivarius K12</name>
    <dbReference type="NCBI Taxonomy" id="1200793"/>
    <lineage>
        <taxon>Bacteria</taxon>
        <taxon>Bacillati</taxon>
        <taxon>Bacillota</taxon>
        <taxon>Bacilli</taxon>
        <taxon>Lactobacillales</taxon>
        <taxon>Streptococcaceae</taxon>
        <taxon>Streptococcus</taxon>
    </lineage>
</organism>
<evidence type="ECO:0000259" key="9">
    <source>
        <dbReference type="PROSITE" id="PS51746"/>
    </source>
</evidence>